<dbReference type="Proteomes" id="UP000646745">
    <property type="component" value="Unassembled WGS sequence"/>
</dbReference>
<gene>
    <name evidence="2" type="ORF">GCM10009038_31350</name>
</gene>
<dbReference type="EMBL" id="BMZI01000007">
    <property type="protein sequence ID" value="GHB30310.1"/>
    <property type="molecule type" value="Genomic_DNA"/>
</dbReference>
<feature type="compositionally biased region" description="Basic and acidic residues" evidence="1">
    <location>
        <begin position="203"/>
        <end position="217"/>
    </location>
</feature>
<feature type="region of interest" description="Disordered" evidence="1">
    <location>
        <begin position="184"/>
        <end position="217"/>
    </location>
</feature>
<keyword evidence="3" id="KW-1185">Reference proteome</keyword>
<comment type="caution">
    <text evidence="2">The sequence shown here is derived from an EMBL/GenBank/DDBJ whole genome shotgun (WGS) entry which is preliminary data.</text>
</comment>
<proteinExistence type="predicted"/>
<name>A0ABQ3EGR0_9GAMM</name>
<evidence type="ECO:0000313" key="3">
    <source>
        <dbReference type="Proteomes" id="UP000646745"/>
    </source>
</evidence>
<accession>A0ABQ3EGR0</accession>
<evidence type="ECO:0008006" key="4">
    <source>
        <dbReference type="Google" id="ProtNLM"/>
    </source>
</evidence>
<sequence>MEGYEGELISFVDINPDDPWLNLSSGKTAGEDELRKLKIPDHLKPGMRRFHFVFFPKTHRLVFESKNTKGETLGPSSAQRAFERLLNTEDLNLLFGPIDVIVEPEKNALDEIFKIEKLKSVTIFITRPNGDDTGDAEREIMRRLEKMNAQSTTEVYNARKGESLKLDEEAKSYAEIGSHNGYVQARGKNSANEPVFESTEQYPMKERGTVEGDQVHSESFWDKAKELVSHITRR</sequence>
<dbReference type="Pfam" id="PF15931">
    <property type="entry name" value="DUF4747"/>
    <property type="match status" value="1"/>
</dbReference>
<protein>
    <recommendedName>
        <fullName evidence="4">DUF4747 family protein</fullName>
    </recommendedName>
</protein>
<dbReference type="InterPro" id="IPR031832">
    <property type="entry name" value="DUF4747"/>
</dbReference>
<evidence type="ECO:0000313" key="2">
    <source>
        <dbReference type="EMBL" id="GHB30310.1"/>
    </source>
</evidence>
<organism evidence="2 3">
    <name type="scientific">Salinicola rhizosphaerae</name>
    <dbReference type="NCBI Taxonomy" id="1443141"/>
    <lineage>
        <taxon>Bacteria</taxon>
        <taxon>Pseudomonadati</taxon>
        <taxon>Pseudomonadota</taxon>
        <taxon>Gammaproteobacteria</taxon>
        <taxon>Oceanospirillales</taxon>
        <taxon>Halomonadaceae</taxon>
        <taxon>Salinicola</taxon>
    </lineage>
</organism>
<reference evidence="3" key="1">
    <citation type="journal article" date="2019" name="Int. J. Syst. Evol. Microbiol.">
        <title>The Global Catalogue of Microorganisms (GCM) 10K type strain sequencing project: providing services to taxonomists for standard genome sequencing and annotation.</title>
        <authorList>
            <consortium name="The Broad Institute Genomics Platform"/>
            <consortium name="The Broad Institute Genome Sequencing Center for Infectious Disease"/>
            <person name="Wu L."/>
            <person name="Ma J."/>
        </authorList>
    </citation>
    <scope>NUCLEOTIDE SEQUENCE [LARGE SCALE GENOMIC DNA]</scope>
    <source>
        <strain evidence="3">KCTC 32998</strain>
    </source>
</reference>
<evidence type="ECO:0000256" key="1">
    <source>
        <dbReference type="SAM" id="MobiDB-lite"/>
    </source>
</evidence>